<keyword evidence="1" id="KW-0560">Oxidoreductase</keyword>
<proteinExistence type="predicted"/>
<sequence length="230" mass="25040">GVPVRRVARIPGGFRAETARGTLTAGRVVFATNAYTGAVARGLAPDLRRGLVPVTTHMIATEELPEGLARRVLPANPGVSETRRVISHYRLSPDGRRLLFGGRASFFPLDERRTSALLHRALLARFPQLRGLRVTHGWGGRVAMTIDRLPHLGGGEGRYFVAGCQGSGVTMMTYLGHSLAEKILSGASDPVNAYDDGLPPHHPLYDGTPWFMPVLGSWYQLLDARERRAA</sequence>
<dbReference type="RefSeq" id="WP_007003369.1">
    <property type="nucleotide sequence ID" value="NZ_GG770777.1"/>
</dbReference>
<dbReference type="HOGENOM" id="CLU_007884_13_0_5"/>
<dbReference type="AlphaFoldDB" id="D5RTC7"/>
<dbReference type="SUPFAM" id="SSF51905">
    <property type="entry name" value="FAD/NAD(P)-binding domain"/>
    <property type="match status" value="1"/>
</dbReference>
<organism evidence="3 4">
    <name type="scientific">Pseudoroseomonas cervicalis ATCC 49957</name>
    <dbReference type="NCBI Taxonomy" id="525371"/>
    <lineage>
        <taxon>Bacteria</taxon>
        <taxon>Pseudomonadati</taxon>
        <taxon>Pseudomonadota</taxon>
        <taxon>Alphaproteobacteria</taxon>
        <taxon>Acetobacterales</taxon>
        <taxon>Roseomonadaceae</taxon>
        <taxon>Roseomonas</taxon>
    </lineage>
</organism>
<evidence type="ECO:0000313" key="4">
    <source>
        <dbReference type="Proteomes" id="UP000005324"/>
    </source>
</evidence>
<dbReference type="EMBL" id="ADVL01000788">
    <property type="protein sequence ID" value="EFH09441.1"/>
    <property type="molecule type" value="Genomic_DNA"/>
</dbReference>
<dbReference type="Gene3D" id="3.30.9.10">
    <property type="entry name" value="D-Amino Acid Oxidase, subunit A, domain 2"/>
    <property type="match status" value="1"/>
</dbReference>
<protein>
    <recommendedName>
        <fullName evidence="2">FAD dependent oxidoreductase domain-containing protein</fullName>
    </recommendedName>
</protein>
<comment type="caution">
    <text evidence="3">The sequence shown here is derived from an EMBL/GenBank/DDBJ whole genome shotgun (WGS) entry which is preliminary data.</text>
</comment>
<dbReference type="InterPro" id="IPR006076">
    <property type="entry name" value="FAD-dep_OxRdtase"/>
</dbReference>
<dbReference type="SUPFAM" id="SSF51971">
    <property type="entry name" value="Nucleotide-binding domain"/>
    <property type="match status" value="1"/>
</dbReference>
<name>D5RTC7_9PROT</name>
<evidence type="ECO:0000256" key="1">
    <source>
        <dbReference type="ARBA" id="ARBA00023002"/>
    </source>
</evidence>
<dbReference type="GO" id="GO:0016491">
    <property type="term" value="F:oxidoreductase activity"/>
    <property type="evidence" value="ECO:0007669"/>
    <property type="project" value="UniProtKB-KW"/>
</dbReference>
<gene>
    <name evidence="3" type="ORF">HMPREF0731_4339</name>
</gene>
<dbReference type="Pfam" id="PF01266">
    <property type="entry name" value="DAO"/>
    <property type="match status" value="1"/>
</dbReference>
<dbReference type="PANTHER" id="PTHR13847">
    <property type="entry name" value="SARCOSINE DEHYDROGENASE-RELATED"/>
    <property type="match status" value="1"/>
</dbReference>
<keyword evidence="4" id="KW-1185">Reference proteome</keyword>
<evidence type="ECO:0000259" key="2">
    <source>
        <dbReference type="Pfam" id="PF01266"/>
    </source>
</evidence>
<dbReference type="PANTHER" id="PTHR13847:SF281">
    <property type="entry name" value="FAD DEPENDENT OXIDOREDUCTASE DOMAIN-CONTAINING PROTEIN"/>
    <property type="match status" value="1"/>
</dbReference>
<reference evidence="3 4" key="1">
    <citation type="submission" date="2010-04" db="EMBL/GenBank/DDBJ databases">
        <authorList>
            <person name="Qin X."/>
            <person name="Bachman B."/>
            <person name="Battles P."/>
            <person name="Bell A."/>
            <person name="Bess C."/>
            <person name="Bickham C."/>
            <person name="Chaboub L."/>
            <person name="Chen D."/>
            <person name="Coyle M."/>
            <person name="Deiros D.R."/>
            <person name="Dinh H."/>
            <person name="Forbes L."/>
            <person name="Fowler G."/>
            <person name="Francisco L."/>
            <person name="Fu Q."/>
            <person name="Gubbala S."/>
            <person name="Hale W."/>
            <person name="Han Y."/>
            <person name="Hemphill L."/>
            <person name="Highlander S.K."/>
            <person name="Hirani K."/>
            <person name="Hogues M."/>
            <person name="Jackson L."/>
            <person name="Jakkamsetti A."/>
            <person name="Javaid M."/>
            <person name="Jiang H."/>
            <person name="Korchina V."/>
            <person name="Kovar C."/>
            <person name="Lara F."/>
            <person name="Lee S."/>
            <person name="Mata R."/>
            <person name="Mathew T."/>
            <person name="Moen C."/>
            <person name="Morales K."/>
            <person name="Munidasa M."/>
            <person name="Nazareth L."/>
            <person name="Ngo R."/>
            <person name="Nguyen L."/>
            <person name="Okwuonu G."/>
            <person name="Ongeri F."/>
            <person name="Patil S."/>
            <person name="Petrosino J."/>
            <person name="Pham C."/>
            <person name="Pham P."/>
            <person name="Pu L.-L."/>
            <person name="Puazo M."/>
            <person name="Raj R."/>
            <person name="Reid J."/>
            <person name="Rouhana J."/>
            <person name="Saada N."/>
            <person name="Shang Y."/>
            <person name="Simmons D."/>
            <person name="Thornton R."/>
            <person name="Warren J."/>
            <person name="Weissenberger G."/>
            <person name="Zhang J."/>
            <person name="Zhang L."/>
            <person name="Zhou C."/>
            <person name="Zhu D."/>
            <person name="Muzny D."/>
            <person name="Worley K."/>
            <person name="Gibbs R."/>
        </authorList>
    </citation>
    <scope>NUCLEOTIDE SEQUENCE [LARGE SCALE GENOMIC DNA]</scope>
    <source>
        <strain evidence="3 4">ATCC 49957</strain>
    </source>
</reference>
<feature type="domain" description="FAD dependent oxidoreductase" evidence="2">
    <location>
        <begin position="3"/>
        <end position="181"/>
    </location>
</feature>
<accession>D5RTC7</accession>
<dbReference type="Proteomes" id="UP000005324">
    <property type="component" value="Unassembled WGS sequence"/>
</dbReference>
<feature type="non-terminal residue" evidence="3">
    <location>
        <position position="1"/>
    </location>
</feature>
<dbReference type="InterPro" id="IPR036188">
    <property type="entry name" value="FAD/NAD-bd_sf"/>
</dbReference>
<dbReference type="Gene3D" id="3.50.50.60">
    <property type="entry name" value="FAD/NAD(P)-binding domain"/>
    <property type="match status" value="1"/>
</dbReference>
<evidence type="ECO:0000313" key="3">
    <source>
        <dbReference type="EMBL" id="EFH09441.1"/>
    </source>
</evidence>
<dbReference type="GO" id="GO:0005737">
    <property type="term" value="C:cytoplasm"/>
    <property type="evidence" value="ECO:0007669"/>
    <property type="project" value="TreeGrafter"/>
</dbReference>